<dbReference type="GO" id="GO:0046872">
    <property type="term" value="F:metal ion binding"/>
    <property type="evidence" value="ECO:0007669"/>
    <property type="project" value="UniProtKB-KW"/>
</dbReference>
<dbReference type="Proteomes" id="UP000184368">
    <property type="component" value="Unassembled WGS sequence"/>
</dbReference>
<accession>A0A1M5BWR9</accession>
<proteinExistence type="predicted"/>
<dbReference type="Gene3D" id="2.120.10.30">
    <property type="entry name" value="TolB, C-terminal domain"/>
    <property type="match status" value="1"/>
</dbReference>
<feature type="active site" description="Proton donor/acceptor" evidence="1">
    <location>
        <position position="242"/>
    </location>
</feature>
<dbReference type="PRINTS" id="PR01790">
    <property type="entry name" value="SMP30FAMILY"/>
</dbReference>
<dbReference type="SUPFAM" id="SSF63829">
    <property type="entry name" value="Calcium-dependent phosphotriesterase"/>
    <property type="match status" value="1"/>
</dbReference>
<dbReference type="Pfam" id="PF08450">
    <property type="entry name" value="SGL"/>
    <property type="match status" value="1"/>
</dbReference>
<gene>
    <name evidence="4" type="ORF">SAMN05444008_108126</name>
</gene>
<feature type="domain" description="SMP-30/Gluconolactonase/LRE-like region" evidence="3">
    <location>
        <begin position="65"/>
        <end position="299"/>
    </location>
</feature>
<sequence length="323" mass="35286">MPAKDHNTGIGNTNPTMFYNTCIVTCTFMLVVACKGSASNETVPQQDSLYQSKAFTPAKSFTAGAEGPAVDKEGNVYAVNFRTEGTIGRMAPNGDTSLYLQLPKGSTGNGIRLYKNNLYIADYTGHNILQLDPAAKILSVFAHEAHMNQPNDIAVDSKGRFYASDPNWKESTGQLWRIDADGKTVLLAKDLGTTNGVEVSPDEKRLYVNESVQRKVWIFDLSPEGAISNKRLLLSFPDHGMDGMRCDAAGNLYITRHGKGTVAKISPDGKLLQEITLNGKLPSNIAFGGPDGRTAYVTLQDNGNMESFRVDEPGREWKLQANW</sequence>
<evidence type="ECO:0000256" key="2">
    <source>
        <dbReference type="PIRSR" id="PIRSR605511-2"/>
    </source>
</evidence>
<dbReference type="InterPro" id="IPR005511">
    <property type="entry name" value="SMP-30"/>
</dbReference>
<dbReference type="PANTHER" id="PTHR47572">
    <property type="entry name" value="LIPOPROTEIN-RELATED"/>
    <property type="match status" value="1"/>
</dbReference>
<dbReference type="InterPro" id="IPR051262">
    <property type="entry name" value="SMP-30/CGR1_Lactonase"/>
</dbReference>
<dbReference type="PANTHER" id="PTHR47572:SF5">
    <property type="entry name" value="BLR2277 PROTEIN"/>
    <property type="match status" value="1"/>
</dbReference>
<feature type="binding site" evidence="2">
    <location>
        <position position="195"/>
    </location>
    <ligand>
        <name>a divalent metal cation</name>
        <dbReference type="ChEBI" id="CHEBI:60240"/>
    </ligand>
</feature>
<evidence type="ECO:0000256" key="1">
    <source>
        <dbReference type="PIRSR" id="PIRSR605511-1"/>
    </source>
</evidence>
<evidence type="ECO:0000313" key="4">
    <source>
        <dbReference type="EMBL" id="SHF46841.1"/>
    </source>
</evidence>
<feature type="binding site" evidence="2">
    <location>
        <position position="165"/>
    </location>
    <ligand>
        <name>substrate</name>
    </ligand>
</feature>
<reference evidence="4 5" key="1">
    <citation type="submission" date="2016-11" db="EMBL/GenBank/DDBJ databases">
        <authorList>
            <person name="Jaros S."/>
            <person name="Januszkiewicz K."/>
            <person name="Wedrychowicz H."/>
        </authorList>
    </citation>
    <scope>NUCLEOTIDE SEQUENCE [LARGE SCALE GENOMIC DNA]</scope>
    <source>
        <strain evidence="4 5">DSM 26897</strain>
    </source>
</reference>
<feature type="binding site" evidence="2">
    <location>
        <position position="151"/>
    </location>
    <ligand>
        <name>substrate</name>
    </ligand>
</feature>
<dbReference type="InterPro" id="IPR013658">
    <property type="entry name" value="SGL"/>
</dbReference>
<keyword evidence="5" id="KW-1185">Reference proteome</keyword>
<evidence type="ECO:0000259" key="3">
    <source>
        <dbReference type="Pfam" id="PF08450"/>
    </source>
</evidence>
<protein>
    <submittedName>
        <fullName evidence="4">Sugar lactone lactonase YvrE</fullName>
    </submittedName>
</protein>
<evidence type="ECO:0000313" key="5">
    <source>
        <dbReference type="Proteomes" id="UP000184368"/>
    </source>
</evidence>
<feature type="binding site" evidence="2">
    <location>
        <position position="242"/>
    </location>
    <ligand>
        <name>a divalent metal cation</name>
        <dbReference type="ChEBI" id="CHEBI:60240"/>
    </ligand>
</feature>
<dbReference type="STRING" id="1302690.BUE76_17895"/>
<keyword evidence="2" id="KW-0862">Zinc</keyword>
<dbReference type="InterPro" id="IPR011042">
    <property type="entry name" value="6-blade_b-propeller_TolB-like"/>
</dbReference>
<comment type="cofactor">
    <cofactor evidence="2">
        <name>Zn(2+)</name>
        <dbReference type="ChEBI" id="CHEBI:29105"/>
    </cofactor>
    <text evidence="2">Binds 1 divalent metal cation per subunit.</text>
</comment>
<keyword evidence="2" id="KW-0479">Metal-binding</keyword>
<organism evidence="4 5">
    <name type="scientific">Cnuella takakiae</name>
    <dbReference type="NCBI Taxonomy" id="1302690"/>
    <lineage>
        <taxon>Bacteria</taxon>
        <taxon>Pseudomonadati</taxon>
        <taxon>Bacteroidota</taxon>
        <taxon>Chitinophagia</taxon>
        <taxon>Chitinophagales</taxon>
        <taxon>Chitinophagaceae</taxon>
        <taxon>Cnuella</taxon>
    </lineage>
</organism>
<dbReference type="EMBL" id="FQUO01000008">
    <property type="protein sequence ID" value="SHF46841.1"/>
    <property type="molecule type" value="Genomic_DNA"/>
</dbReference>
<dbReference type="PROSITE" id="PS51257">
    <property type="entry name" value="PROKAR_LIPOPROTEIN"/>
    <property type="match status" value="1"/>
</dbReference>
<name>A0A1M5BWR9_9BACT</name>
<dbReference type="AlphaFoldDB" id="A0A1M5BWR9"/>